<reference evidence="1 2" key="1">
    <citation type="submission" date="2016-10" db="EMBL/GenBank/DDBJ databases">
        <authorList>
            <person name="de Groot N.N."/>
        </authorList>
    </citation>
    <scope>NUCLEOTIDE SEQUENCE [LARGE SCALE GENOMIC DNA]</scope>
    <source>
        <strain evidence="1 2">ATCC 51327</strain>
    </source>
</reference>
<dbReference type="Proteomes" id="UP000199006">
    <property type="component" value="Unassembled WGS sequence"/>
</dbReference>
<keyword evidence="2" id="KW-1185">Reference proteome</keyword>
<evidence type="ECO:0000313" key="2">
    <source>
        <dbReference type="Proteomes" id="UP000199006"/>
    </source>
</evidence>
<dbReference type="EMBL" id="FOTI01000004">
    <property type="protein sequence ID" value="SFL22723.1"/>
    <property type="molecule type" value="Genomic_DNA"/>
</dbReference>
<evidence type="ECO:0000313" key="1">
    <source>
        <dbReference type="EMBL" id="SFL22723.1"/>
    </source>
</evidence>
<accession>A0A1I4FZ24</accession>
<name>A0A1I4FZ24_9FIRM</name>
<proteinExistence type="predicted"/>
<dbReference type="STRING" id="29563.SAMN02983006_00548"/>
<organism evidence="1 2">
    <name type="scientific">Halanaerobium salsuginis</name>
    <dbReference type="NCBI Taxonomy" id="29563"/>
    <lineage>
        <taxon>Bacteria</taxon>
        <taxon>Bacillati</taxon>
        <taxon>Bacillota</taxon>
        <taxon>Clostridia</taxon>
        <taxon>Halanaerobiales</taxon>
        <taxon>Halanaerobiaceae</taxon>
        <taxon>Halanaerobium</taxon>
    </lineage>
</organism>
<protein>
    <submittedName>
        <fullName evidence="1">Uncharacterized protein</fullName>
    </submittedName>
</protein>
<sequence>MIEVKKVGNLGLEHKVLMGAENSLDDQYLLIYLTRKKEFVTYFYNTEFDSVIMGHYLYSAVDGLKDLLNRAEKKIGEEKVEIYAVKENIHFLKDGKVKHWRGG</sequence>
<gene>
    <name evidence="1" type="ORF">SAMN02983006_00548</name>
</gene>
<dbReference type="AlphaFoldDB" id="A0A1I4FZ24"/>
<dbReference type="RefSeq" id="WP_089859300.1">
    <property type="nucleotide sequence ID" value="NZ_FOTI01000004.1"/>
</dbReference>